<organism evidence="1 2">
    <name type="scientific">Holotrichia oblita</name>
    <name type="common">Chafer beetle</name>
    <dbReference type="NCBI Taxonomy" id="644536"/>
    <lineage>
        <taxon>Eukaryota</taxon>
        <taxon>Metazoa</taxon>
        <taxon>Ecdysozoa</taxon>
        <taxon>Arthropoda</taxon>
        <taxon>Hexapoda</taxon>
        <taxon>Insecta</taxon>
        <taxon>Pterygota</taxon>
        <taxon>Neoptera</taxon>
        <taxon>Endopterygota</taxon>
        <taxon>Coleoptera</taxon>
        <taxon>Polyphaga</taxon>
        <taxon>Scarabaeiformia</taxon>
        <taxon>Scarabaeidae</taxon>
        <taxon>Melolonthinae</taxon>
        <taxon>Holotrichia</taxon>
    </lineage>
</organism>
<comment type="caution">
    <text evidence="1">The sequence shown here is derived from an EMBL/GenBank/DDBJ whole genome shotgun (WGS) entry which is preliminary data.</text>
</comment>
<proteinExistence type="predicted"/>
<reference evidence="1" key="1">
    <citation type="submission" date="2022-04" db="EMBL/GenBank/DDBJ databases">
        <title>Chromosome-scale genome assembly of Holotrichia oblita Faldermann.</title>
        <authorList>
            <person name="Rongchong L."/>
        </authorList>
    </citation>
    <scope>NUCLEOTIDE SEQUENCE</scope>
    <source>
        <strain evidence="1">81SQS9</strain>
    </source>
</reference>
<dbReference type="Proteomes" id="UP001056778">
    <property type="component" value="Chromosome 2"/>
</dbReference>
<sequence length="184" mass="20974">MIKLSNLCLLIIISHLTIAKIDVDELKCLVCKRTFDELKLKLDKLDPTLHTEIGGYQLDTEGNLKKKTVSQAKSEIVLSDILDEVCNAMDEYVRVTWKSNGTLAIVRMIMPDSSMNPILSDVNFITDDDLNKSLKYYCEELVEMYEETIIPEILNETEDLERTICQTKTNLCPLEPAQEAKTEL</sequence>
<evidence type="ECO:0000313" key="2">
    <source>
        <dbReference type="Proteomes" id="UP001056778"/>
    </source>
</evidence>
<evidence type="ECO:0000313" key="1">
    <source>
        <dbReference type="EMBL" id="KAI4468541.1"/>
    </source>
</evidence>
<dbReference type="EMBL" id="CM043016">
    <property type="protein sequence ID" value="KAI4468541.1"/>
    <property type="molecule type" value="Genomic_DNA"/>
</dbReference>
<keyword evidence="2" id="KW-1185">Reference proteome</keyword>
<gene>
    <name evidence="1" type="ORF">MML48_2g00007865</name>
</gene>
<protein>
    <submittedName>
        <fullName evidence="1">Mir-interacting saposin-like protein</fullName>
    </submittedName>
</protein>
<name>A0ACB9TP09_HOLOL</name>
<accession>A0ACB9TP09</accession>